<evidence type="ECO:0000313" key="15">
    <source>
        <dbReference type="EMBL" id="MFC3912187.1"/>
    </source>
</evidence>
<evidence type="ECO:0000256" key="13">
    <source>
        <dbReference type="RuleBase" id="RU364091"/>
    </source>
</evidence>
<keyword evidence="4 13" id="KW-0813">Transport</keyword>
<dbReference type="EMBL" id="JBHSAF010000001">
    <property type="protein sequence ID" value="MFC3912187.1"/>
    <property type="molecule type" value="Genomic_DNA"/>
</dbReference>
<dbReference type="InterPro" id="IPR029025">
    <property type="entry name" value="T3SS_substrate_exporter_C"/>
</dbReference>
<evidence type="ECO:0000256" key="3">
    <source>
        <dbReference type="ARBA" id="ARBA00021622"/>
    </source>
</evidence>
<dbReference type="Proteomes" id="UP001595692">
    <property type="component" value="Unassembled WGS sequence"/>
</dbReference>
<evidence type="ECO:0000256" key="11">
    <source>
        <dbReference type="ARBA" id="ARBA00023225"/>
    </source>
</evidence>
<keyword evidence="6 13" id="KW-0812">Transmembrane</keyword>
<feature type="transmembrane region" description="Helical" evidence="13">
    <location>
        <begin position="36"/>
        <end position="58"/>
    </location>
</feature>
<evidence type="ECO:0000313" key="16">
    <source>
        <dbReference type="Proteomes" id="UP001595692"/>
    </source>
</evidence>
<feature type="transmembrane region" description="Helical" evidence="13">
    <location>
        <begin position="191"/>
        <end position="211"/>
    </location>
</feature>
<gene>
    <name evidence="13 15" type="primary">flhB</name>
    <name evidence="15" type="ORF">ACFOSS_01755</name>
</gene>
<feature type="transmembrane region" description="Helical" evidence="13">
    <location>
        <begin position="138"/>
        <end position="164"/>
    </location>
</feature>
<keyword evidence="9 13" id="KW-1133">Transmembrane helix</keyword>
<accession>A0ABV8CIX2</accession>
<proteinExistence type="inferred from homology"/>
<evidence type="ECO:0000256" key="8">
    <source>
        <dbReference type="ARBA" id="ARBA00022927"/>
    </source>
</evidence>
<feature type="region of interest" description="Disordered" evidence="14">
    <location>
        <begin position="1"/>
        <end position="23"/>
    </location>
</feature>
<evidence type="ECO:0000256" key="2">
    <source>
        <dbReference type="ARBA" id="ARBA00010690"/>
    </source>
</evidence>
<dbReference type="Gene3D" id="6.10.250.2080">
    <property type="match status" value="1"/>
</dbReference>
<keyword evidence="15" id="KW-0282">Flagellum</keyword>
<keyword evidence="8 13" id="KW-0653">Protein transport</keyword>
<evidence type="ECO:0000256" key="6">
    <source>
        <dbReference type="ARBA" id="ARBA00022692"/>
    </source>
</evidence>
<comment type="subcellular location">
    <subcellularLocation>
        <location evidence="1">Cell membrane</location>
        <topology evidence="1">Multi-pass membrane protein</topology>
    </subcellularLocation>
</comment>
<dbReference type="NCBIfam" id="TIGR00328">
    <property type="entry name" value="flhB"/>
    <property type="match status" value="1"/>
</dbReference>
<comment type="similarity">
    <text evidence="2 13">Belongs to the type III secretion exporter family.</text>
</comment>
<dbReference type="Gene3D" id="3.40.1690.10">
    <property type="entry name" value="secretion proteins EscU"/>
    <property type="match status" value="1"/>
</dbReference>
<dbReference type="RefSeq" id="WP_377150277.1">
    <property type="nucleotide sequence ID" value="NZ_JBHSAF010000001.1"/>
</dbReference>
<evidence type="ECO:0000256" key="10">
    <source>
        <dbReference type="ARBA" id="ARBA00023136"/>
    </source>
</evidence>
<keyword evidence="15" id="KW-0969">Cilium</keyword>
<evidence type="ECO:0000256" key="9">
    <source>
        <dbReference type="ARBA" id="ARBA00022989"/>
    </source>
</evidence>
<protein>
    <recommendedName>
        <fullName evidence="3 13">Flagellar biosynthetic protein FlhB</fullName>
    </recommendedName>
</protein>
<evidence type="ECO:0000256" key="5">
    <source>
        <dbReference type="ARBA" id="ARBA00022475"/>
    </source>
</evidence>
<keyword evidence="11 13" id="KW-1006">Bacterial flagellum protein export</keyword>
<dbReference type="Pfam" id="PF01312">
    <property type="entry name" value="Bac_export_2"/>
    <property type="match status" value="1"/>
</dbReference>
<evidence type="ECO:0000256" key="1">
    <source>
        <dbReference type="ARBA" id="ARBA00004651"/>
    </source>
</evidence>
<dbReference type="InterPro" id="IPR006135">
    <property type="entry name" value="T3SS_substrate_exporter"/>
</dbReference>
<keyword evidence="10 13" id="KW-0472">Membrane</keyword>
<organism evidence="15 16">
    <name type="scientific">Pseudaeromonas sharmana</name>
    <dbReference type="NCBI Taxonomy" id="328412"/>
    <lineage>
        <taxon>Bacteria</taxon>
        <taxon>Pseudomonadati</taxon>
        <taxon>Pseudomonadota</taxon>
        <taxon>Gammaproteobacteria</taxon>
        <taxon>Aeromonadales</taxon>
        <taxon>Aeromonadaceae</taxon>
        <taxon>Pseudaeromonas</taxon>
    </lineage>
</organism>
<comment type="function">
    <text evidence="12 13">Required for formation of the rod structure in the basal body of the flagellar apparatus. Together with FliI and FliH, may constitute the export apparatus of flagellin.</text>
</comment>
<evidence type="ECO:0000256" key="7">
    <source>
        <dbReference type="ARBA" id="ARBA00022795"/>
    </source>
</evidence>
<keyword evidence="16" id="KW-1185">Reference proteome</keyword>
<dbReference type="PANTHER" id="PTHR30531">
    <property type="entry name" value="FLAGELLAR BIOSYNTHETIC PROTEIN FLHB"/>
    <property type="match status" value="1"/>
</dbReference>
<keyword evidence="7 13" id="KW-1005">Bacterial flagellum biogenesis</keyword>
<keyword evidence="5 13" id="KW-1003">Cell membrane</keyword>
<keyword evidence="15" id="KW-0966">Cell projection</keyword>
<dbReference type="InterPro" id="IPR006136">
    <property type="entry name" value="FlhB"/>
</dbReference>
<dbReference type="PANTHER" id="PTHR30531:SF12">
    <property type="entry name" value="FLAGELLAR BIOSYNTHETIC PROTEIN FLHB"/>
    <property type="match status" value="1"/>
</dbReference>
<comment type="caution">
    <text evidence="15">The sequence shown here is derived from an EMBL/GenBank/DDBJ whole genome shotgun (WGS) entry which is preliminary data.</text>
</comment>
<evidence type="ECO:0000256" key="4">
    <source>
        <dbReference type="ARBA" id="ARBA00022448"/>
    </source>
</evidence>
<dbReference type="SUPFAM" id="SSF160544">
    <property type="entry name" value="EscU C-terminal domain-like"/>
    <property type="match status" value="1"/>
</dbReference>
<dbReference type="PRINTS" id="PR00950">
    <property type="entry name" value="TYPE3IMSPROT"/>
</dbReference>
<evidence type="ECO:0000256" key="14">
    <source>
        <dbReference type="SAM" id="MobiDB-lite"/>
    </source>
</evidence>
<evidence type="ECO:0000256" key="12">
    <source>
        <dbReference type="ARBA" id="ARBA00025078"/>
    </source>
</evidence>
<reference evidence="16" key="1">
    <citation type="journal article" date="2019" name="Int. J. Syst. Evol. Microbiol.">
        <title>The Global Catalogue of Microorganisms (GCM) 10K type strain sequencing project: providing services to taxonomists for standard genome sequencing and annotation.</title>
        <authorList>
            <consortium name="The Broad Institute Genomics Platform"/>
            <consortium name="The Broad Institute Genome Sequencing Center for Infectious Disease"/>
            <person name="Wu L."/>
            <person name="Ma J."/>
        </authorList>
    </citation>
    <scope>NUCLEOTIDE SEQUENCE [LARGE SCALE GENOMIC DNA]</scope>
    <source>
        <strain evidence="16">CCUG 54939</strain>
    </source>
</reference>
<sequence>MAEADGQEKTEDPTGKRLSDAKAKGQIPRSKELGTALVLLAGVIGLYVTGAGIGSALLEICRRNFSFSRDEVFDPETMELALSTDIANLIVPMSGWFFILLLAALIGNLLLGGFNFSSEAMMPKFTKLNPINGLKRMVGVQSLIELVKSIGKVTFIALMVWWLLTSQLPHILDLSQRQFPYAIYDALETCLWIAIGICCALVPIVAIDVPFQKWHHKEQLKMTKQEVKDEYKNSEGKPEVKGRLRRMQYEMANRRMMAEVPKADVIVTNPTHYAVALKYDKQQGKAPVVVAKGVDEIAMMIRNIGTEYGITQVAAPPLARAIFHTTKLDSEIPEGLFVAVAQVLAYVYQLQAYRQGRGQAPHKLADELPIPDELRY</sequence>
<feature type="transmembrane region" description="Helical" evidence="13">
    <location>
        <begin position="96"/>
        <end position="117"/>
    </location>
</feature>
<name>A0ABV8CIX2_9GAMM</name>